<dbReference type="EMBL" id="AAWS01000002">
    <property type="protein sequence ID" value="EAY31744.1"/>
    <property type="molecule type" value="Genomic_DNA"/>
</dbReference>
<dbReference type="OrthoDB" id="9804315at2"/>
<comment type="function">
    <text evidence="7 8">Key enzyme in folate metabolism. Catalyzes an essential reaction for de novo glycine and purine synthesis, and for DNA precursor synthesis.</text>
</comment>
<dbReference type="AlphaFoldDB" id="A1ZDK5"/>
<evidence type="ECO:0000313" key="11">
    <source>
        <dbReference type="EMBL" id="EAY31744.1"/>
    </source>
</evidence>
<dbReference type="PROSITE" id="PS51330">
    <property type="entry name" value="DHFR_2"/>
    <property type="match status" value="1"/>
</dbReference>
<dbReference type="InterPro" id="IPR012259">
    <property type="entry name" value="DHFR"/>
</dbReference>
<dbReference type="UniPathway" id="UPA00077">
    <property type="reaction ID" value="UER00158"/>
</dbReference>
<dbReference type="Proteomes" id="UP000004095">
    <property type="component" value="Unassembled WGS sequence"/>
</dbReference>
<feature type="domain" description="DHFR" evidence="10">
    <location>
        <begin position="2"/>
        <end position="160"/>
    </location>
</feature>
<dbReference type="EC" id="1.5.1.3" evidence="3 8"/>
<keyword evidence="12" id="KW-1185">Reference proteome</keyword>
<evidence type="ECO:0000256" key="1">
    <source>
        <dbReference type="ARBA" id="ARBA00004903"/>
    </source>
</evidence>
<keyword evidence="5 8" id="KW-0521">NADP</keyword>
<dbReference type="CDD" id="cd00209">
    <property type="entry name" value="DHFR"/>
    <property type="match status" value="1"/>
</dbReference>
<dbReference type="PANTHER" id="PTHR48069">
    <property type="entry name" value="DIHYDROFOLATE REDUCTASE"/>
    <property type="match status" value="1"/>
</dbReference>
<dbReference type="GO" id="GO:0046655">
    <property type="term" value="P:folic acid metabolic process"/>
    <property type="evidence" value="ECO:0007669"/>
    <property type="project" value="TreeGrafter"/>
</dbReference>
<dbReference type="PIRSF" id="PIRSF000194">
    <property type="entry name" value="DHFR"/>
    <property type="match status" value="1"/>
</dbReference>
<keyword evidence="4 8" id="KW-0554">One-carbon metabolism</keyword>
<organism evidence="11 12">
    <name type="scientific">Microscilla marina ATCC 23134</name>
    <dbReference type="NCBI Taxonomy" id="313606"/>
    <lineage>
        <taxon>Bacteria</taxon>
        <taxon>Pseudomonadati</taxon>
        <taxon>Bacteroidota</taxon>
        <taxon>Cytophagia</taxon>
        <taxon>Cytophagales</taxon>
        <taxon>Microscillaceae</taxon>
        <taxon>Microscilla</taxon>
    </lineage>
</organism>
<dbReference type="GO" id="GO:0006730">
    <property type="term" value="P:one-carbon metabolic process"/>
    <property type="evidence" value="ECO:0007669"/>
    <property type="project" value="UniProtKB-KW"/>
</dbReference>
<evidence type="ECO:0000256" key="4">
    <source>
        <dbReference type="ARBA" id="ARBA00022563"/>
    </source>
</evidence>
<dbReference type="PROSITE" id="PS00075">
    <property type="entry name" value="DHFR_1"/>
    <property type="match status" value="1"/>
</dbReference>
<proteinExistence type="inferred from homology"/>
<dbReference type="GO" id="GO:0004146">
    <property type="term" value="F:dihydrofolate reductase activity"/>
    <property type="evidence" value="ECO:0007669"/>
    <property type="project" value="UniProtKB-EC"/>
</dbReference>
<dbReference type="Pfam" id="PF00186">
    <property type="entry name" value="DHFR_1"/>
    <property type="match status" value="1"/>
</dbReference>
<dbReference type="PANTHER" id="PTHR48069:SF3">
    <property type="entry name" value="DIHYDROFOLATE REDUCTASE"/>
    <property type="match status" value="1"/>
</dbReference>
<comment type="catalytic activity">
    <reaction evidence="8">
        <text>(6S)-5,6,7,8-tetrahydrofolate + NADP(+) = 7,8-dihydrofolate + NADPH + H(+)</text>
        <dbReference type="Rhea" id="RHEA:15009"/>
        <dbReference type="ChEBI" id="CHEBI:15378"/>
        <dbReference type="ChEBI" id="CHEBI:57451"/>
        <dbReference type="ChEBI" id="CHEBI:57453"/>
        <dbReference type="ChEBI" id="CHEBI:57783"/>
        <dbReference type="ChEBI" id="CHEBI:58349"/>
        <dbReference type="EC" id="1.5.1.3"/>
    </reaction>
</comment>
<dbReference type="FunFam" id="3.40.430.10:FF:000001">
    <property type="entry name" value="Dihydrofolate reductase"/>
    <property type="match status" value="1"/>
</dbReference>
<comment type="caution">
    <text evidence="11">The sequence shown here is derived from an EMBL/GenBank/DDBJ whole genome shotgun (WGS) entry which is preliminary data.</text>
</comment>
<comment type="pathway">
    <text evidence="1 8">Cofactor biosynthesis; tetrahydrofolate biosynthesis; 5,6,7,8-tetrahydrofolate from 7,8-dihydrofolate: step 1/1.</text>
</comment>
<evidence type="ECO:0000256" key="2">
    <source>
        <dbReference type="ARBA" id="ARBA00009539"/>
    </source>
</evidence>
<dbReference type="InterPro" id="IPR001796">
    <property type="entry name" value="DHFR_dom"/>
</dbReference>
<evidence type="ECO:0000313" key="12">
    <source>
        <dbReference type="Proteomes" id="UP000004095"/>
    </source>
</evidence>
<keyword evidence="6 8" id="KW-0560">Oxidoreductase</keyword>
<sequence length="161" mass="17904">MKVSIVVAIAENGVIGIDNGLPWRLSSDLKNFKKLTSGHTILMGRKTYESIGKPLPKRRNLVISRDPAYIAEGCEVFQSIEVALEAAKADSEVFVIGGAQIYRQVLPKADKIYLTRVKAEVKGDAFFEIENLDQWQVVSTQAFAAGEKDEYDFEVVELLQP</sequence>
<evidence type="ECO:0000256" key="3">
    <source>
        <dbReference type="ARBA" id="ARBA00012856"/>
    </source>
</evidence>
<dbReference type="InterPro" id="IPR024072">
    <property type="entry name" value="DHFR-like_dom_sf"/>
</dbReference>
<evidence type="ECO:0000259" key="10">
    <source>
        <dbReference type="PROSITE" id="PS51330"/>
    </source>
</evidence>
<evidence type="ECO:0000256" key="8">
    <source>
        <dbReference type="PIRNR" id="PIRNR000194"/>
    </source>
</evidence>
<dbReference type="GO" id="GO:0005829">
    <property type="term" value="C:cytosol"/>
    <property type="evidence" value="ECO:0007669"/>
    <property type="project" value="TreeGrafter"/>
</dbReference>
<comment type="similarity">
    <text evidence="2 8 9">Belongs to the dihydrofolate reductase family.</text>
</comment>
<evidence type="ECO:0000256" key="9">
    <source>
        <dbReference type="RuleBase" id="RU004474"/>
    </source>
</evidence>
<evidence type="ECO:0000256" key="7">
    <source>
        <dbReference type="ARBA" id="ARBA00025067"/>
    </source>
</evidence>
<dbReference type="SUPFAM" id="SSF53597">
    <property type="entry name" value="Dihydrofolate reductase-like"/>
    <property type="match status" value="1"/>
</dbReference>
<dbReference type="GO" id="GO:0046452">
    <property type="term" value="P:dihydrofolate metabolic process"/>
    <property type="evidence" value="ECO:0007669"/>
    <property type="project" value="TreeGrafter"/>
</dbReference>
<name>A1ZDK5_MICM2</name>
<dbReference type="PRINTS" id="PR00070">
    <property type="entry name" value="DHFR"/>
</dbReference>
<dbReference type="Gene3D" id="3.40.430.10">
    <property type="entry name" value="Dihydrofolate Reductase, subunit A"/>
    <property type="match status" value="1"/>
</dbReference>
<dbReference type="GO" id="GO:0070401">
    <property type="term" value="F:NADP+ binding"/>
    <property type="evidence" value="ECO:0007669"/>
    <property type="project" value="UniProtKB-ARBA"/>
</dbReference>
<evidence type="ECO:0000256" key="5">
    <source>
        <dbReference type="ARBA" id="ARBA00022857"/>
    </source>
</evidence>
<reference evidence="11 12" key="1">
    <citation type="submission" date="2007-01" db="EMBL/GenBank/DDBJ databases">
        <authorList>
            <person name="Haygood M."/>
            <person name="Podell S."/>
            <person name="Anderson C."/>
            <person name="Hopkinson B."/>
            <person name="Roe K."/>
            <person name="Barbeau K."/>
            <person name="Gaasterland T."/>
            <person name="Ferriera S."/>
            <person name="Johnson J."/>
            <person name="Kravitz S."/>
            <person name="Beeson K."/>
            <person name="Sutton G."/>
            <person name="Rogers Y.-H."/>
            <person name="Friedman R."/>
            <person name="Frazier M."/>
            <person name="Venter J.C."/>
        </authorList>
    </citation>
    <scope>NUCLEOTIDE SEQUENCE [LARGE SCALE GENOMIC DNA]</scope>
    <source>
        <strain evidence="11 12">ATCC 23134</strain>
    </source>
</reference>
<dbReference type="GO" id="GO:0046654">
    <property type="term" value="P:tetrahydrofolate biosynthetic process"/>
    <property type="evidence" value="ECO:0007669"/>
    <property type="project" value="UniProtKB-UniPathway"/>
</dbReference>
<dbReference type="InterPro" id="IPR017925">
    <property type="entry name" value="DHFR_CS"/>
</dbReference>
<dbReference type="RefSeq" id="WP_002693609.1">
    <property type="nucleotide sequence ID" value="NZ_AAWS01000002.1"/>
</dbReference>
<protein>
    <recommendedName>
        <fullName evidence="3 8">Dihydrofolate reductase</fullName>
        <ecNumber evidence="3 8">1.5.1.3</ecNumber>
    </recommendedName>
</protein>
<dbReference type="eggNOG" id="COG0262">
    <property type="taxonomic scope" value="Bacteria"/>
</dbReference>
<evidence type="ECO:0000256" key="6">
    <source>
        <dbReference type="ARBA" id="ARBA00023002"/>
    </source>
</evidence>
<accession>A1ZDK5</accession>
<gene>
    <name evidence="11" type="ORF">M23134_05250</name>
</gene>